<feature type="domain" description="SbsA Ig-like" evidence="2">
    <location>
        <begin position="1514"/>
        <end position="1611"/>
    </location>
</feature>
<dbReference type="InterPro" id="IPR015943">
    <property type="entry name" value="WD40/YVTN_repeat-like_dom_sf"/>
</dbReference>
<dbReference type="Gene3D" id="2.130.10.10">
    <property type="entry name" value="YVTN repeat-like/Quinoprotein amine dehydrogenase"/>
    <property type="match status" value="1"/>
</dbReference>
<comment type="caution">
    <text evidence="4">The sequence shown here is derived from an EMBL/GenBank/DDBJ whole genome shotgun (WGS) entry which is preliminary data.</text>
</comment>
<feature type="domain" description="SbsA Ig-like" evidence="2">
    <location>
        <begin position="1616"/>
        <end position="1717"/>
    </location>
</feature>
<dbReference type="Pfam" id="PF13205">
    <property type="entry name" value="Big_5"/>
    <property type="match status" value="2"/>
</dbReference>
<dbReference type="InterPro" id="IPR014755">
    <property type="entry name" value="Cu-Rt/internalin_Ig-like"/>
</dbReference>
<name>A0A1F5RCM8_9BACT</name>
<dbReference type="InterPro" id="IPR025965">
    <property type="entry name" value="FlgD/Vpr_Ig-like"/>
</dbReference>
<dbReference type="PANTHER" id="PTHR47197:SF3">
    <property type="entry name" value="DIHYDRO-HEME D1 DEHYDROGENASE"/>
    <property type="match status" value="1"/>
</dbReference>
<dbReference type="EMBL" id="MFFM01000034">
    <property type="protein sequence ID" value="OGF12229.1"/>
    <property type="molecule type" value="Genomic_DNA"/>
</dbReference>
<evidence type="ECO:0000313" key="5">
    <source>
        <dbReference type="Proteomes" id="UP000177230"/>
    </source>
</evidence>
<reference evidence="4 5" key="1">
    <citation type="journal article" date="2016" name="Nat. Commun.">
        <title>Thousands of microbial genomes shed light on interconnected biogeochemical processes in an aquifer system.</title>
        <authorList>
            <person name="Anantharaman K."/>
            <person name="Brown C.T."/>
            <person name="Hug L.A."/>
            <person name="Sharon I."/>
            <person name="Castelle C.J."/>
            <person name="Probst A.J."/>
            <person name="Thomas B.C."/>
            <person name="Singh A."/>
            <person name="Wilkins M.J."/>
            <person name="Karaoz U."/>
            <person name="Brodie E.L."/>
            <person name="Williams K.H."/>
            <person name="Hubbard S.S."/>
            <person name="Banfield J.F."/>
        </authorList>
    </citation>
    <scope>NUCLEOTIDE SEQUENCE [LARGE SCALE GENOMIC DNA]</scope>
</reference>
<dbReference type="InterPro" id="IPR026444">
    <property type="entry name" value="Secre_tail"/>
</dbReference>
<sequence length="2168" mass="230845">MLGGNMKKLGLITITLLLAAMPGWAVRYGVKKQIYTGASMAYPTYLVYSSVSDRMYSGNAGPGNFLAMDCAGDSSLGPVAGAVSPYPPAYDSVNNRFYYKGGNETFYAVECATNTVDTSLGGWQGGTWTACNPDNNKIYVNDDWNGQTHAYSAVDYSFNGALTNYCGFVHYYSPTNSVYVPNANPLGTKDSLGVFSGATNALTAEIYIPGMMSNFNKAMASNPTASRLYLSLPNTDQMAIVNTSDNTLANILTVGDNPSDFALCPINKRMFFACNGSSQYSLQFMDSMDVLDSVLVGDSASGVVYNPSDSLIYVGCNTGGYVKLVDPRLATPVVMDSVYVGFNPQFRDMAVDGGGDVYCAMYNSDDIYVIGKIPLRIWQCVNSFFWGEYFTWDYSDDGGFSWTGNSMMYTPNAATDSLIYIPSGYTVDVDAAVTADQLVITGGLNINADFTILEGPGTDVQVDGFLQRQGGGFTVMPGASLVFGPGSQYNHQMDGDTIPTASWDSTSVVNITGVMTTIPAGLDQAFGNLTWDCFQQAGDHILPGGASFSVRDLSVNSTGPGTLCLTSAAKPELTVNNLQIGMANAVLGSGGNRKLHVKGGLSVIDPGWLYLTDSLNPGIDTLFLYGNYFHTMAGIGGGGPDSTAIVFCGADTQHYEGQFETLTGYIDYQVRPGSILDVSQYAAVGIGSLGNFTLMPGATLVIRDDAGIWATGGGGAVQVAGSRNFSKQANYCFYDGPGGYVYCGDGLPDTVNCLTINNTVGSGWYQEYYSTTVMDTFALLEGFVDANYDITLNGPVVQGTGYINGSTSVTIRVGGGGPDCVLPVAAGSTLRGLVLDRPGRTLTLTGNLMIFDSLALLGGTLQTGSYGLMFEPNANIARNAGSELLGLFPPSFAGMVNLGYGGGTVTAGLEMPASSMAIMSLSLNVATDTLVVDRDTLNVWNNLFLSGGLRFNGNSFSSYGLIDTMGPAGELILTDTSQASFFGSMDPLYLPGITGGRLTLDNSTGGSVMRRNITCTGMLNLSLGNMVVGANTLTLGDSLTGSGLLVTDSTSSLVFQGNAVTQTMPSTVNNLSKLRWDRAGFLTIMSPLVLHDTLYLVQGVVDNSANLSLRTGSTIVRNSGSLLMPPVLQSDINLVYGPHGGGTLAAGNELPGGASDLYHLAVGLNSQPNDTILLSSDAQVNGRLSIYEGALNIGGNALTLLDSIDLFAGSLSADSTSTLMVLNNPYMFRLPPNIKNLDSLVLASFPGLELADTVRIRSGYRQTTGRIATGQLAYGPAAALIYDNLGADTTSNFEFPVIGGPRDLTVAAVALQLHADRTIKGSLNLDGVLNTGANTITLDTLGNLWLLSGYVDGKLSKLIPVSADTTIYYELGTASGGYSEAGIQVFNNTVPAFVTTGIKGAGHPLVNDSSACLRKTWSFSGAGLAADASLITLNYLPSDFNSGFSEAADESTMVAGRYDNGATPGWQFPNIAVRNIYGNADGGSIVLSQAGNFTDNPEFTLGRDTMSIFNPAADTTLPYIASNLPLDWASTVGLSDSVRITFSEPVRKSGVSYSFVPAPGLVDTAWSADSTTIVFNHSPFSELTSYTVRVLGVQDTAGNSLTGRDSIGFMTAAASDTIGPYLSFVQPFNGQTGVMLDQPIMIGFSEPVDSFSLRFTCTPNPGGWVQNWDSTGYNVFLMHNNFLPGASYSFRVDSVSDINSNQLRTDTTTVPNPWTFTAQPYETLSVAWTGGAYKLFSVPVKPGTNAALTNLSDDLGAYSDSTWLMFGYDAAANSFPARPDIYNGYGYWLASANNATIDIQGLQQDNYSNVGLQPGWNLIGCPFEDPVLVQSIEVIDTLQQMRTYNDTTNNMFLNDSLVRQRMWSYSDHSYDFVNNGAWDSLSAFDSASHLQPWQGYAVYALQPCSLFMMPAFKSSAKGVRLVASPKVEVSWQAEFSASSGQAADRGIRIGISPQAKAGYDRLDAEKPPLVSSDVMAYIPHDDWNQGPCRSYQYDFRPGSDHVEWPLTVRTSSDDRPAELAYNLSQTIPDGYQLYLVDRRTGKATVISGSGKMGFSGSREFAVIYTNRSLGGLDLKPLSFDLNQTYPNPFAQSITVNYQLVAAGQVSLKVYNVAGQLVRTLTEGTALPGYYSQTWNGRDNGGRKIASGVYIMRLASGGQERTRKLVKIK</sequence>
<dbReference type="PANTHER" id="PTHR47197">
    <property type="entry name" value="PROTEIN NIRF"/>
    <property type="match status" value="1"/>
</dbReference>
<feature type="domain" description="FlgD/Vpr Ig-like" evidence="3">
    <location>
        <begin position="2100"/>
        <end position="2153"/>
    </location>
</feature>
<accession>A0A1F5RCM8</accession>
<evidence type="ECO:0000313" key="4">
    <source>
        <dbReference type="EMBL" id="OGF12229.1"/>
    </source>
</evidence>
<evidence type="ECO:0000259" key="3">
    <source>
        <dbReference type="Pfam" id="PF13860"/>
    </source>
</evidence>
<evidence type="ECO:0000259" key="2">
    <source>
        <dbReference type="Pfam" id="PF13205"/>
    </source>
</evidence>
<gene>
    <name evidence="4" type="ORF">A2024_04390</name>
</gene>
<keyword evidence="1" id="KW-0732">Signal</keyword>
<dbReference type="NCBIfam" id="TIGR04183">
    <property type="entry name" value="Por_Secre_tail"/>
    <property type="match status" value="1"/>
</dbReference>
<dbReference type="Proteomes" id="UP000177230">
    <property type="component" value="Unassembled WGS sequence"/>
</dbReference>
<dbReference type="SUPFAM" id="SSF50974">
    <property type="entry name" value="Nitrous oxide reductase, N-terminal domain"/>
    <property type="match status" value="1"/>
</dbReference>
<dbReference type="Gene3D" id="2.60.40.1220">
    <property type="match status" value="1"/>
</dbReference>
<dbReference type="InterPro" id="IPR032812">
    <property type="entry name" value="SbsA_Ig"/>
</dbReference>
<dbReference type="Pfam" id="PF13860">
    <property type="entry name" value="FlgD_ig"/>
    <property type="match status" value="1"/>
</dbReference>
<proteinExistence type="predicted"/>
<evidence type="ECO:0008006" key="6">
    <source>
        <dbReference type="Google" id="ProtNLM"/>
    </source>
</evidence>
<dbReference type="InterPro" id="IPR051200">
    <property type="entry name" value="Host-pathogen_enzymatic-act"/>
</dbReference>
<dbReference type="Gene3D" id="2.60.40.4070">
    <property type="match status" value="1"/>
</dbReference>
<dbReference type="InterPro" id="IPR011045">
    <property type="entry name" value="N2O_reductase_N"/>
</dbReference>
<protein>
    <recommendedName>
        <fullName evidence="6">Fibronectin type-III domain-containing protein</fullName>
    </recommendedName>
</protein>
<organism evidence="4 5">
    <name type="scientific">Candidatus Edwardsbacteria bacterium GWF2_54_11</name>
    <dbReference type="NCBI Taxonomy" id="1817851"/>
    <lineage>
        <taxon>Bacteria</taxon>
        <taxon>Candidatus Edwardsiibacteriota</taxon>
    </lineage>
</organism>
<evidence type="ECO:0000256" key="1">
    <source>
        <dbReference type="ARBA" id="ARBA00022729"/>
    </source>
</evidence>